<feature type="compositionally biased region" description="Polar residues" evidence="1">
    <location>
        <begin position="60"/>
        <end position="71"/>
    </location>
</feature>
<accession>A0A9D3QDS8</accession>
<dbReference type="EMBL" id="JAFDVH010000003">
    <property type="protein sequence ID" value="KAG7484452.1"/>
    <property type="molecule type" value="Genomic_DNA"/>
</dbReference>
<evidence type="ECO:0000313" key="3">
    <source>
        <dbReference type="Proteomes" id="UP001046870"/>
    </source>
</evidence>
<gene>
    <name evidence="2" type="ORF">MATL_G00049510</name>
</gene>
<keyword evidence="3" id="KW-1185">Reference proteome</keyword>
<comment type="caution">
    <text evidence="2">The sequence shown here is derived from an EMBL/GenBank/DDBJ whole genome shotgun (WGS) entry which is preliminary data.</text>
</comment>
<name>A0A9D3QDS8_MEGAT</name>
<sequence>MRGSHNGQPSPCLRDADAVLSSSGISREYRASAPAPSPPCHAGPSAAVAAGRNVSGRGGMNNSLRLSSPSQGAAGAFRESGDSLGCRPCGSAVAERSAVM</sequence>
<dbReference type="Proteomes" id="UP001046870">
    <property type="component" value="Chromosome 3"/>
</dbReference>
<feature type="region of interest" description="Disordered" evidence="1">
    <location>
        <begin position="23"/>
        <end position="100"/>
    </location>
</feature>
<evidence type="ECO:0000256" key="1">
    <source>
        <dbReference type="SAM" id="MobiDB-lite"/>
    </source>
</evidence>
<protein>
    <submittedName>
        <fullName evidence="2">Uncharacterized protein</fullName>
    </submittedName>
</protein>
<evidence type="ECO:0000313" key="2">
    <source>
        <dbReference type="EMBL" id="KAG7484452.1"/>
    </source>
</evidence>
<reference evidence="2" key="1">
    <citation type="submission" date="2021-01" db="EMBL/GenBank/DDBJ databases">
        <authorList>
            <person name="Zahm M."/>
            <person name="Roques C."/>
            <person name="Cabau C."/>
            <person name="Klopp C."/>
            <person name="Donnadieu C."/>
            <person name="Jouanno E."/>
            <person name="Lampietro C."/>
            <person name="Louis A."/>
            <person name="Herpin A."/>
            <person name="Echchiki A."/>
            <person name="Berthelot C."/>
            <person name="Parey E."/>
            <person name="Roest-Crollius H."/>
            <person name="Braasch I."/>
            <person name="Postlethwait J."/>
            <person name="Bobe J."/>
            <person name="Montfort J."/>
            <person name="Bouchez O."/>
            <person name="Begum T."/>
            <person name="Mejri S."/>
            <person name="Adams A."/>
            <person name="Chen W.-J."/>
            <person name="Guiguen Y."/>
        </authorList>
    </citation>
    <scope>NUCLEOTIDE SEQUENCE</scope>
    <source>
        <strain evidence="2">YG-15Mar2019-1</strain>
        <tissue evidence="2">Brain</tissue>
    </source>
</reference>
<organism evidence="2 3">
    <name type="scientific">Megalops atlanticus</name>
    <name type="common">Tarpon</name>
    <name type="synonym">Clupea gigantea</name>
    <dbReference type="NCBI Taxonomy" id="7932"/>
    <lineage>
        <taxon>Eukaryota</taxon>
        <taxon>Metazoa</taxon>
        <taxon>Chordata</taxon>
        <taxon>Craniata</taxon>
        <taxon>Vertebrata</taxon>
        <taxon>Euteleostomi</taxon>
        <taxon>Actinopterygii</taxon>
        <taxon>Neopterygii</taxon>
        <taxon>Teleostei</taxon>
        <taxon>Elopiformes</taxon>
        <taxon>Megalopidae</taxon>
        <taxon>Megalops</taxon>
    </lineage>
</organism>
<dbReference type="AlphaFoldDB" id="A0A9D3QDS8"/>
<proteinExistence type="predicted"/>